<dbReference type="CDD" id="cd09873">
    <property type="entry name" value="PIN_Pae0151-like"/>
    <property type="match status" value="1"/>
</dbReference>
<protein>
    <recommendedName>
        <fullName evidence="1">PIN domain-containing protein</fullName>
    </recommendedName>
</protein>
<dbReference type="InterPro" id="IPR044153">
    <property type="entry name" value="PIN_Pae0151-like"/>
</dbReference>
<dbReference type="Pfam" id="PF01850">
    <property type="entry name" value="PIN"/>
    <property type="match status" value="1"/>
</dbReference>
<dbReference type="Gene3D" id="3.40.50.1010">
    <property type="entry name" value="5'-nuclease"/>
    <property type="match status" value="1"/>
</dbReference>
<gene>
    <name evidence="2" type="ORF">A2946_00390</name>
</gene>
<dbReference type="Proteomes" id="UP000178348">
    <property type="component" value="Unassembled WGS sequence"/>
</dbReference>
<dbReference type="SUPFAM" id="SSF88723">
    <property type="entry name" value="PIN domain-like"/>
    <property type="match status" value="1"/>
</dbReference>
<sequence>MANDLFVVDSNVFVAFYYEGDAHHRDAVEIIKEIDRKTIVLHPYAIQETATVLAYKFGMAAARKFLSDVTNSPNVLIPSVDISNDIVAFIGVRKKVSFADAALVALAKQINADLVTFDRQMLALFKS</sequence>
<evidence type="ECO:0000259" key="1">
    <source>
        <dbReference type="Pfam" id="PF01850"/>
    </source>
</evidence>
<organism evidence="2 3">
    <name type="scientific">Candidatus Liptonbacteria bacterium RIFCSPLOWO2_01_FULL_53_13</name>
    <dbReference type="NCBI Taxonomy" id="1798651"/>
    <lineage>
        <taxon>Bacteria</taxon>
        <taxon>Candidatus Liptoniibacteriota</taxon>
    </lineage>
</organism>
<feature type="domain" description="PIN" evidence="1">
    <location>
        <begin position="7"/>
        <end position="121"/>
    </location>
</feature>
<proteinExistence type="predicted"/>
<accession>A0A1G2CLW6</accession>
<evidence type="ECO:0000313" key="3">
    <source>
        <dbReference type="Proteomes" id="UP000178348"/>
    </source>
</evidence>
<dbReference type="InterPro" id="IPR002716">
    <property type="entry name" value="PIN_dom"/>
</dbReference>
<dbReference type="InterPro" id="IPR029060">
    <property type="entry name" value="PIN-like_dom_sf"/>
</dbReference>
<name>A0A1G2CLW6_9BACT</name>
<dbReference type="AlphaFoldDB" id="A0A1G2CLW6"/>
<dbReference type="EMBL" id="MHLB01000014">
    <property type="protein sequence ID" value="OGZ02394.1"/>
    <property type="molecule type" value="Genomic_DNA"/>
</dbReference>
<reference evidence="2 3" key="1">
    <citation type="journal article" date="2016" name="Nat. Commun.">
        <title>Thousands of microbial genomes shed light on interconnected biogeochemical processes in an aquifer system.</title>
        <authorList>
            <person name="Anantharaman K."/>
            <person name="Brown C.T."/>
            <person name="Hug L.A."/>
            <person name="Sharon I."/>
            <person name="Castelle C.J."/>
            <person name="Probst A.J."/>
            <person name="Thomas B.C."/>
            <person name="Singh A."/>
            <person name="Wilkins M.J."/>
            <person name="Karaoz U."/>
            <person name="Brodie E.L."/>
            <person name="Williams K.H."/>
            <person name="Hubbard S.S."/>
            <person name="Banfield J.F."/>
        </authorList>
    </citation>
    <scope>NUCLEOTIDE SEQUENCE [LARGE SCALE GENOMIC DNA]</scope>
</reference>
<comment type="caution">
    <text evidence="2">The sequence shown here is derived from an EMBL/GenBank/DDBJ whole genome shotgun (WGS) entry which is preliminary data.</text>
</comment>
<evidence type="ECO:0000313" key="2">
    <source>
        <dbReference type="EMBL" id="OGZ02394.1"/>
    </source>
</evidence>